<gene>
    <name evidence="1" type="ORF">BK661_26950</name>
</gene>
<sequence length="108" mass="12143">MAQEQDLLQEIGQLLVDAGPESANVIVVRAELYPEGDACRYEFDYVDSSDKTDWFRPAARAVGDLTELLVKLRNSSLLSGGAVWTKCEINFDVLRNKLKINYGYDKIV</sequence>
<protein>
    <submittedName>
        <fullName evidence="1">Uncharacterized protein</fullName>
    </submittedName>
</protein>
<comment type="caution">
    <text evidence="1">The sequence shown here is derived from an EMBL/GenBank/DDBJ whole genome shotgun (WGS) entry which is preliminary data.</text>
</comment>
<evidence type="ECO:0000313" key="1">
    <source>
        <dbReference type="EMBL" id="RON26048.1"/>
    </source>
</evidence>
<dbReference type="AlphaFoldDB" id="A0A423IKR9"/>
<accession>A0A423IKR9</accession>
<dbReference type="SUPFAM" id="SSF160424">
    <property type="entry name" value="BH3703-like"/>
    <property type="match status" value="1"/>
</dbReference>
<dbReference type="InterPro" id="IPR036170">
    <property type="entry name" value="YezG-like_sf"/>
</dbReference>
<dbReference type="Proteomes" id="UP000283260">
    <property type="component" value="Unassembled WGS sequence"/>
</dbReference>
<evidence type="ECO:0000313" key="2">
    <source>
        <dbReference type="Proteomes" id="UP000283260"/>
    </source>
</evidence>
<name>A0A423IKR9_9PSED</name>
<reference evidence="1 2" key="1">
    <citation type="submission" date="2016-10" db="EMBL/GenBank/DDBJ databases">
        <title>Comparative genome analysis of multiple Pseudomonas spp. focuses on biocontrol and plant growth promoting traits.</title>
        <authorList>
            <person name="Tao X.-Y."/>
            <person name="Taylor C.G."/>
        </authorList>
    </citation>
    <scope>NUCLEOTIDE SEQUENCE [LARGE SCALE GENOMIC DNA]</scope>
    <source>
        <strain evidence="1 2">94G2</strain>
    </source>
</reference>
<proteinExistence type="predicted"/>
<dbReference type="Gene3D" id="3.30.500.20">
    <property type="entry name" value="BH3703-like domains"/>
    <property type="match status" value="1"/>
</dbReference>
<dbReference type="EMBL" id="MOBL01000045">
    <property type="protein sequence ID" value="RON26048.1"/>
    <property type="molecule type" value="Genomic_DNA"/>
</dbReference>
<dbReference type="RefSeq" id="WP_123501429.1">
    <property type="nucleotide sequence ID" value="NZ_JBNDKL010000001.1"/>
</dbReference>
<organism evidence="1 2">
    <name type="scientific">Pseudomonas frederiksbergensis</name>
    <dbReference type="NCBI Taxonomy" id="104087"/>
    <lineage>
        <taxon>Bacteria</taxon>
        <taxon>Pseudomonadati</taxon>
        <taxon>Pseudomonadota</taxon>
        <taxon>Gammaproteobacteria</taxon>
        <taxon>Pseudomonadales</taxon>
        <taxon>Pseudomonadaceae</taxon>
        <taxon>Pseudomonas</taxon>
    </lineage>
</organism>